<keyword evidence="3" id="KW-1185">Reference proteome</keyword>
<evidence type="ECO:0000313" key="2">
    <source>
        <dbReference type="EMBL" id="MCD2515840.1"/>
    </source>
</evidence>
<dbReference type="Pfam" id="PF25559">
    <property type="entry name" value="DUF7931"/>
    <property type="match status" value="1"/>
</dbReference>
<organism evidence="2 3">
    <name type="scientific">Massilia phyllostachyos</name>
    <dbReference type="NCBI Taxonomy" id="2898585"/>
    <lineage>
        <taxon>Bacteria</taxon>
        <taxon>Pseudomonadati</taxon>
        <taxon>Pseudomonadota</taxon>
        <taxon>Betaproteobacteria</taxon>
        <taxon>Burkholderiales</taxon>
        <taxon>Oxalobacteraceae</taxon>
        <taxon>Telluria group</taxon>
        <taxon>Massilia</taxon>
    </lineage>
</organism>
<dbReference type="Proteomes" id="UP001179361">
    <property type="component" value="Unassembled WGS sequence"/>
</dbReference>
<sequence length="159" mass="18195">MQEPSSTRFDTRTEFATHLQACLQAAEHSLDLFDPDFAVFPLGSSDFDTLLRAFLARGGVLRLAMHSPAHIERHYPRLLRLLRDYSHLVECRVTPKALHNLTDSFCIADDRHVLRRFHSDHMRGEMAFDTPASVDIPRQRFDAIWAESRPALQPTITGL</sequence>
<name>A0ABS8Q5F4_9BURK</name>
<evidence type="ECO:0000259" key="1">
    <source>
        <dbReference type="Pfam" id="PF25559"/>
    </source>
</evidence>
<feature type="domain" description="DUF7931" evidence="1">
    <location>
        <begin position="12"/>
        <end position="151"/>
    </location>
</feature>
<protein>
    <recommendedName>
        <fullName evidence="1">DUF7931 domain-containing protein</fullName>
    </recommendedName>
</protein>
<dbReference type="EMBL" id="JAJNOC010000001">
    <property type="protein sequence ID" value="MCD2515840.1"/>
    <property type="molecule type" value="Genomic_DNA"/>
</dbReference>
<dbReference type="InterPro" id="IPR057691">
    <property type="entry name" value="DUF7931"/>
</dbReference>
<comment type="caution">
    <text evidence="2">The sequence shown here is derived from an EMBL/GenBank/DDBJ whole genome shotgun (WGS) entry which is preliminary data.</text>
</comment>
<dbReference type="RefSeq" id="WP_231057136.1">
    <property type="nucleotide sequence ID" value="NZ_JAJNOC010000001.1"/>
</dbReference>
<accession>A0ABS8Q5F4</accession>
<gene>
    <name evidence="2" type="ORF">LQ564_05865</name>
</gene>
<proteinExistence type="predicted"/>
<evidence type="ECO:0000313" key="3">
    <source>
        <dbReference type="Proteomes" id="UP001179361"/>
    </source>
</evidence>
<reference evidence="2" key="1">
    <citation type="submission" date="2021-11" db="EMBL/GenBank/DDBJ databases">
        <title>The complete genome of Massilia sp sp. G4R7.</title>
        <authorList>
            <person name="Liu L."/>
            <person name="Yue J."/>
            <person name="Yuan J."/>
            <person name="Yang F."/>
            <person name="Li L."/>
        </authorList>
    </citation>
    <scope>NUCLEOTIDE SEQUENCE</scope>
    <source>
        <strain evidence="2">G4R7</strain>
    </source>
</reference>